<comment type="subcellular location">
    <subcellularLocation>
        <location evidence="6">Cytoplasm</location>
    </subcellularLocation>
</comment>
<dbReference type="EMBL" id="CP106738">
    <property type="protein sequence ID" value="UXX84713.1"/>
    <property type="molecule type" value="Genomic_DNA"/>
</dbReference>
<sequence>MPVTQDGLSLQDRIAGHFLPHVPDTLGVAVSGGSDSLALLHLLASWRGASLRVVTVDHGLRPEAATEAQQVAEVCETLGVRHDTLHWDGWDGQGNLPDRARQARYCLMAEWARNNGIDDIALGHTADDQAETLLMRLARRAGIDGLAAMASRRVMDRVTFHRPMLRMTRAALRADLTQRGVSWIDDPSNADGAYRRVRARRALEVLVPLGLTAEGLTQSAHHLAEARATLAYYAAIEARNAVDFHSGDVLLDRARMAALRPDIARRILSAALGWVAGPGYGARGREIDTALQAINAGQQTTLYGCVIMAGSNQVRIIRELEAVKSLQATPGALWDGRWRLTGPDLPGAEIRALGSEGRIACPDWRETGLPRGSIEAGPGVWQRDTLIAAPLAGAANGWTAELCRTPDDFHSGLLSH</sequence>
<dbReference type="NCBIfam" id="TIGR02432">
    <property type="entry name" value="lysidine_TilS_N"/>
    <property type="match status" value="1"/>
</dbReference>
<dbReference type="RefSeq" id="WP_263048866.1">
    <property type="nucleotide sequence ID" value="NZ_CP106738.1"/>
</dbReference>
<proteinExistence type="inferred from homology"/>
<dbReference type="PANTHER" id="PTHR43033">
    <property type="entry name" value="TRNA(ILE)-LYSIDINE SYNTHASE-RELATED"/>
    <property type="match status" value="1"/>
</dbReference>
<dbReference type="Proteomes" id="UP001064087">
    <property type="component" value="Chromosome"/>
</dbReference>
<keyword evidence="6" id="KW-0963">Cytoplasm</keyword>
<dbReference type="InterPro" id="IPR011063">
    <property type="entry name" value="TilS/TtcA_N"/>
</dbReference>
<accession>A0ABY6DF16</accession>
<dbReference type="SUPFAM" id="SSF52402">
    <property type="entry name" value="Adenine nucleotide alpha hydrolases-like"/>
    <property type="match status" value="1"/>
</dbReference>
<organism evidence="8 9">
    <name type="scientific">Roseovarius pelagicus</name>
    <dbReference type="NCBI Taxonomy" id="2980108"/>
    <lineage>
        <taxon>Bacteria</taxon>
        <taxon>Pseudomonadati</taxon>
        <taxon>Pseudomonadota</taxon>
        <taxon>Alphaproteobacteria</taxon>
        <taxon>Rhodobacterales</taxon>
        <taxon>Roseobacteraceae</taxon>
        <taxon>Roseovarius</taxon>
    </lineage>
</organism>
<evidence type="ECO:0000313" key="8">
    <source>
        <dbReference type="EMBL" id="UXX84713.1"/>
    </source>
</evidence>
<keyword evidence="3 6" id="KW-0547">Nucleotide-binding</keyword>
<comment type="catalytic activity">
    <reaction evidence="5 6">
        <text>cytidine(34) in tRNA(Ile2) + L-lysine + ATP = lysidine(34) in tRNA(Ile2) + AMP + diphosphate + H(+)</text>
        <dbReference type="Rhea" id="RHEA:43744"/>
        <dbReference type="Rhea" id="RHEA-COMP:10625"/>
        <dbReference type="Rhea" id="RHEA-COMP:10670"/>
        <dbReference type="ChEBI" id="CHEBI:15378"/>
        <dbReference type="ChEBI" id="CHEBI:30616"/>
        <dbReference type="ChEBI" id="CHEBI:32551"/>
        <dbReference type="ChEBI" id="CHEBI:33019"/>
        <dbReference type="ChEBI" id="CHEBI:82748"/>
        <dbReference type="ChEBI" id="CHEBI:83665"/>
        <dbReference type="ChEBI" id="CHEBI:456215"/>
        <dbReference type="EC" id="6.3.4.19"/>
    </reaction>
</comment>
<evidence type="ECO:0000256" key="3">
    <source>
        <dbReference type="ARBA" id="ARBA00022741"/>
    </source>
</evidence>
<protein>
    <recommendedName>
        <fullName evidence="6">tRNA(Ile)-lysidine synthase</fullName>
        <ecNumber evidence="6">6.3.4.19</ecNumber>
    </recommendedName>
    <alternativeName>
        <fullName evidence="6">tRNA(Ile)-2-lysyl-cytidine synthase</fullName>
    </alternativeName>
    <alternativeName>
        <fullName evidence="6">tRNA(Ile)-lysidine synthetase</fullName>
    </alternativeName>
</protein>
<gene>
    <name evidence="6 8" type="primary">tilS</name>
    <name evidence="8" type="ORF">N7U68_08785</name>
</gene>
<dbReference type="GO" id="GO:0032267">
    <property type="term" value="F:tRNA(Ile)-lysidine synthase activity"/>
    <property type="evidence" value="ECO:0007669"/>
    <property type="project" value="UniProtKB-EC"/>
</dbReference>
<evidence type="ECO:0000256" key="6">
    <source>
        <dbReference type="HAMAP-Rule" id="MF_01161"/>
    </source>
</evidence>
<keyword evidence="2 6" id="KW-0819">tRNA processing</keyword>
<dbReference type="InterPro" id="IPR012094">
    <property type="entry name" value="tRNA_Ile_lys_synt"/>
</dbReference>
<keyword evidence="4 6" id="KW-0067">ATP-binding</keyword>
<comment type="domain">
    <text evidence="6">The N-terminal region contains the highly conserved SGGXDS motif, predicted to be a P-loop motif involved in ATP binding.</text>
</comment>
<dbReference type="EC" id="6.3.4.19" evidence="6"/>
<evidence type="ECO:0000313" key="9">
    <source>
        <dbReference type="Proteomes" id="UP001064087"/>
    </source>
</evidence>
<feature type="binding site" evidence="6">
    <location>
        <begin position="31"/>
        <end position="36"/>
    </location>
    <ligand>
        <name>ATP</name>
        <dbReference type="ChEBI" id="CHEBI:30616"/>
    </ligand>
</feature>
<dbReference type="InterPro" id="IPR014729">
    <property type="entry name" value="Rossmann-like_a/b/a_fold"/>
</dbReference>
<dbReference type="Pfam" id="PF01171">
    <property type="entry name" value="ATP_bind_3"/>
    <property type="match status" value="1"/>
</dbReference>
<keyword evidence="1 6" id="KW-0436">Ligase</keyword>
<dbReference type="CDD" id="cd01992">
    <property type="entry name" value="TilS_N"/>
    <property type="match status" value="1"/>
</dbReference>
<evidence type="ECO:0000259" key="7">
    <source>
        <dbReference type="Pfam" id="PF01171"/>
    </source>
</evidence>
<dbReference type="Gene3D" id="3.40.50.620">
    <property type="entry name" value="HUPs"/>
    <property type="match status" value="1"/>
</dbReference>
<evidence type="ECO:0000256" key="2">
    <source>
        <dbReference type="ARBA" id="ARBA00022694"/>
    </source>
</evidence>
<comment type="function">
    <text evidence="6">Ligates lysine onto the cytidine present at position 34 of the AUA codon-specific tRNA(Ile) that contains the anticodon CAU, in an ATP-dependent manner. Cytidine is converted to lysidine, thus changing the amino acid specificity of the tRNA from methionine to isoleucine.</text>
</comment>
<evidence type="ECO:0000256" key="5">
    <source>
        <dbReference type="ARBA" id="ARBA00048539"/>
    </source>
</evidence>
<reference evidence="8" key="1">
    <citation type="submission" date="2022-10" db="EMBL/GenBank/DDBJ databases">
        <title>Roseovarius pelagicus sp. nov., isolated from Arctic seawater.</title>
        <authorList>
            <person name="Hong Y.W."/>
            <person name="Hwang C.Y."/>
        </authorList>
    </citation>
    <scope>NUCLEOTIDE SEQUENCE</scope>
    <source>
        <strain evidence="8">HL-MP18</strain>
    </source>
</reference>
<dbReference type="InterPro" id="IPR012795">
    <property type="entry name" value="tRNA_Ile_lys_synt_N"/>
</dbReference>
<comment type="similarity">
    <text evidence="6">Belongs to the tRNA(Ile)-lysidine synthase family.</text>
</comment>
<dbReference type="HAMAP" id="MF_01161">
    <property type="entry name" value="tRNA_Ile_lys_synt"/>
    <property type="match status" value="1"/>
</dbReference>
<evidence type="ECO:0000256" key="1">
    <source>
        <dbReference type="ARBA" id="ARBA00022598"/>
    </source>
</evidence>
<feature type="domain" description="tRNA(Ile)-lysidine/2-thiocytidine synthase N-terminal" evidence="7">
    <location>
        <begin position="27"/>
        <end position="201"/>
    </location>
</feature>
<evidence type="ECO:0000256" key="4">
    <source>
        <dbReference type="ARBA" id="ARBA00022840"/>
    </source>
</evidence>
<keyword evidence="9" id="KW-1185">Reference proteome</keyword>
<name>A0ABY6DF16_9RHOB</name>
<dbReference type="PANTHER" id="PTHR43033:SF1">
    <property type="entry name" value="TRNA(ILE)-LYSIDINE SYNTHASE-RELATED"/>
    <property type="match status" value="1"/>
</dbReference>